<dbReference type="AlphaFoldDB" id="A0A310SUY6"/>
<sequence length="254" mass="29110">MCKVRIKGVRRGNAYYAESRSRKEVAYVSTEKNVWHRHGNMRMIEKMENEQVVIVMKGKVKLNIECKCRFKAKMCRNIYRNLETIQAASIMVLWHIMDMIGPLKLMLKGGKRIIKGFITQGGDPTSTGEGGKIYGEPFKNEFHTGLRFCQRDLIVMSNAAKDGNTSQFLFTLGSTSELQSKHAIFGKVTEETIYNMLKLKKARVDEESEEVKDSSKAKTAAVSFFAMKDFVTEISIFYHLVKKQRKVKKICDIK</sequence>
<keyword evidence="8" id="KW-1185">Reference proteome</keyword>
<evidence type="ECO:0000313" key="7">
    <source>
        <dbReference type="EMBL" id="OAD62649.1"/>
    </source>
</evidence>
<evidence type="ECO:0000256" key="3">
    <source>
        <dbReference type="ARBA" id="ARBA00023242"/>
    </source>
</evidence>
<dbReference type="InterPro" id="IPR044666">
    <property type="entry name" value="Cyclophilin_A-like"/>
</dbReference>
<feature type="domain" description="PPIase cyclophilin-type" evidence="6">
    <location>
        <begin position="112"/>
        <end position="221"/>
    </location>
</feature>
<dbReference type="GO" id="GO:0003755">
    <property type="term" value="F:peptidyl-prolyl cis-trans isomerase activity"/>
    <property type="evidence" value="ECO:0007669"/>
    <property type="project" value="UniProtKB-UniRule"/>
</dbReference>
<comment type="catalytic activity">
    <reaction evidence="5">
        <text>[protein]-peptidylproline (omega=180) = [protein]-peptidylproline (omega=0)</text>
        <dbReference type="Rhea" id="RHEA:16237"/>
        <dbReference type="Rhea" id="RHEA-COMP:10747"/>
        <dbReference type="Rhea" id="RHEA-COMP:10748"/>
        <dbReference type="ChEBI" id="CHEBI:83833"/>
        <dbReference type="ChEBI" id="CHEBI:83834"/>
        <dbReference type="EC" id="5.2.1.8"/>
    </reaction>
</comment>
<evidence type="ECO:0000256" key="4">
    <source>
        <dbReference type="ARBA" id="ARBA00046368"/>
    </source>
</evidence>
<protein>
    <recommendedName>
        <fullName evidence="5">Peptidyl-prolyl cis-trans isomerase</fullName>
        <shortName evidence="5">PPIase</shortName>
        <ecNumber evidence="5">5.2.1.8</ecNumber>
    </recommendedName>
</protein>
<dbReference type="PROSITE" id="PS50072">
    <property type="entry name" value="CSA_PPIASE_2"/>
    <property type="match status" value="1"/>
</dbReference>
<dbReference type="Proteomes" id="UP000250275">
    <property type="component" value="Unassembled WGS sequence"/>
</dbReference>
<evidence type="ECO:0000313" key="8">
    <source>
        <dbReference type="Proteomes" id="UP000250275"/>
    </source>
</evidence>
<dbReference type="EC" id="5.2.1.8" evidence="5"/>
<evidence type="ECO:0000256" key="5">
    <source>
        <dbReference type="RuleBase" id="RU363019"/>
    </source>
</evidence>
<name>A0A310SUY6_9HYME</name>
<dbReference type="SUPFAM" id="SSF50891">
    <property type="entry name" value="Cyclophilin-like"/>
    <property type="match status" value="1"/>
</dbReference>
<dbReference type="Gene3D" id="2.40.100.10">
    <property type="entry name" value="Cyclophilin-like"/>
    <property type="match status" value="1"/>
</dbReference>
<dbReference type="InterPro" id="IPR029000">
    <property type="entry name" value="Cyclophilin-like_dom_sf"/>
</dbReference>
<gene>
    <name evidence="7" type="ORF">WN48_07676</name>
</gene>
<evidence type="ECO:0000256" key="2">
    <source>
        <dbReference type="ARBA" id="ARBA00007365"/>
    </source>
</evidence>
<dbReference type="EMBL" id="KQ759834">
    <property type="protein sequence ID" value="OAD62649.1"/>
    <property type="molecule type" value="Genomic_DNA"/>
</dbReference>
<dbReference type="GO" id="GO:0071013">
    <property type="term" value="C:catalytic step 2 spliceosome"/>
    <property type="evidence" value="ECO:0007669"/>
    <property type="project" value="TreeGrafter"/>
</dbReference>
<dbReference type="PANTHER" id="PTHR45625:SF6">
    <property type="entry name" value="SPLICEOSOME-ASSOCIATED PROTEIN CWC27 HOMOLOG"/>
    <property type="match status" value="1"/>
</dbReference>
<evidence type="ECO:0000256" key="1">
    <source>
        <dbReference type="ARBA" id="ARBA00004123"/>
    </source>
</evidence>
<keyword evidence="5" id="KW-0697">Rotamase</keyword>
<proteinExistence type="inferred from homology"/>
<keyword evidence="3" id="KW-0539">Nucleus</keyword>
<comment type="subcellular location">
    <subcellularLocation>
        <location evidence="1">Nucleus</location>
    </subcellularLocation>
</comment>
<dbReference type="PRINTS" id="PR00153">
    <property type="entry name" value="CSAPPISMRASE"/>
</dbReference>
<dbReference type="Pfam" id="PF00160">
    <property type="entry name" value="Pro_isomerase"/>
    <property type="match status" value="1"/>
</dbReference>
<dbReference type="OrthoDB" id="442970at2759"/>
<dbReference type="PANTHER" id="PTHR45625">
    <property type="entry name" value="PEPTIDYL-PROLYL CIS-TRANS ISOMERASE-RELATED"/>
    <property type="match status" value="1"/>
</dbReference>
<organism evidence="7 8">
    <name type="scientific">Eufriesea mexicana</name>
    <dbReference type="NCBI Taxonomy" id="516756"/>
    <lineage>
        <taxon>Eukaryota</taxon>
        <taxon>Metazoa</taxon>
        <taxon>Ecdysozoa</taxon>
        <taxon>Arthropoda</taxon>
        <taxon>Hexapoda</taxon>
        <taxon>Insecta</taxon>
        <taxon>Pterygota</taxon>
        <taxon>Neoptera</taxon>
        <taxon>Endopterygota</taxon>
        <taxon>Hymenoptera</taxon>
        <taxon>Apocrita</taxon>
        <taxon>Aculeata</taxon>
        <taxon>Apoidea</taxon>
        <taxon>Anthophila</taxon>
        <taxon>Apidae</taxon>
        <taxon>Eufriesea</taxon>
    </lineage>
</organism>
<reference evidence="7 8" key="1">
    <citation type="submission" date="2015-07" db="EMBL/GenBank/DDBJ databases">
        <title>The genome of Eufriesea mexicana.</title>
        <authorList>
            <person name="Pan H."/>
            <person name="Kapheim K."/>
        </authorList>
    </citation>
    <scope>NUCLEOTIDE SEQUENCE [LARGE SCALE GENOMIC DNA]</scope>
    <source>
        <strain evidence="7">0111107269</strain>
        <tissue evidence="7">Whole body</tissue>
    </source>
</reference>
<accession>A0A310SUY6</accession>
<comment type="similarity">
    <text evidence="2 5">Belongs to the cyclophilin-type PPIase family.</text>
</comment>
<keyword evidence="5 7" id="KW-0413">Isomerase</keyword>
<evidence type="ECO:0000259" key="6">
    <source>
        <dbReference type="PROSITE" id="PS50072"/>
    </source>
</evidence>
<comment type="subunit">
    <text evidence="4">Part of the activated spliceosome B/catalytic step 1 spliceosome, one of the forms of the spliceosome which has a well-formed active site but still cannot catalyze the branching reaction and is composed at least of 52 proteins, the U2, U5 and U6 snRNAs and the pre-mRNA. Recruited during early steps of activated spliceosome B maturation, it is probably one of the first proteins released from this complex as he matures to the spliceosome C complex. Component of the minor spliceosome, which splices U12-type introns.</text>
</comment>
<dbReference type="InterPro" id="IPR002130">
    <property type="entry name" value="Cyclophilin-type_PPIase_dom"/>
</dbReference>
<comment type="function">
    <text evidence="5">PPIases accelerate the folding of proteins. It catalyzes the cis-trans isomerization of proline imidic peptide bonds in oligopeptides.</text>
</comment>